<reference evidence="4" key="1">
    <citation type="submission" date="2017-05" db="EMBL/GenBank/DDBJ databases">
        <authorList>
            <person name="Varghese N."/>
            <person name="Submissions S."/>
        </authorList>
    </citation>
    <scope>NUCLEOTIDE SEQUENCE</scope>
    <source>
        <strain evidence="4">DSM 45262</strain>
    </source>
</reference>
<dbReference type="AlphaFoldDB" id="A0AA46AH57"/>
<dbReference type="InterPro" id="IPR002410">
    <property type="entry name" value="Peptidase_S33"/>
</dbReference>
<dbReference type="Proteomes" id="UP001157946">
    <property type="component" value="Unassembled WGS sequence"/>
</dbReference>
<dbReference type="PANTHER" id="PTHR43798:SF33">
    <property type="entry name" value="HYDROLASE, PUTATIVE (AFU_ORTHOLOGUE AFUA_2G14860)-RELATED"/>
    <property type="match status" value="1"/>
</dbReference>
<sequence length="349" mass="40861">MFKSRTPQFFDLKKRKIEGSVATIEKIILGGQEQTIMVRGRDQSHPLLLFLHGGPGFAQIGFARHYQQELEKHFLVVNWDMRGTGKSFSPRLLKADMTIQQHIDDIYELIQYLLTRFNQKRVFLAGHSWGSILGILFAQKHPELLHAYIGIGQLSNVEKGELISYQHVLIHARQLEKRRAISALQRLGYPPYKRTRDLYAHHKWVSRFGGDVRKGSIFRFLLRGFFSTEYTLLDWWRYYKGMRLHMRSIGREIMRTNLFDDVQTLSIPVYLCVGKYDYLSPHELQQRFFDHLSAPAKDLIWFENSAHCPHLEEPSSFLITMLRIKEELLIHKQKDLLRLKSPLGIAQSG</sequence>
<dbReference type="SUPFAM" id="SSF53474">
    <property type="entry name" value="alpha/beta-Hydrolases"/>
    <property type="match status" value="1"/>
</dbReference>
<dbReference type="EMBL" id="FXTU01000011">
    <property type="protein sequence ID" value="SMP34479.1"/>
    <property type="molecule type" value="Genomic_DNA"/>
</dbReference>
<dbReference type="InterPro" id="IPR000073">
    <property type="entry name" value="AB_hydrolase_1"/>
</dbReference>
<accession>A0AA46AH57</accession>
<feature type="domain" description="AB hydrolase-1" evidence="3">
    <location>
        <begin position="46"/>
        <end position="314"/>
    </location>
</feature>
<dbReference type="Gene3D" id="3.40.50.1820">
    <property type="entry name" value="alpha/beta hydrolase"/>
    <property type="match status" value="1"/>
</dbReference>
<evidence type="ECO:0000313" key="4">
    <source>
        <dbReference type="EMBL" id="SMP34479.1"/>
    </source>
</evidence>
<evidence type="ECO:0000259" key="3">
    <source>
        <dbReference type="Pfam" id="PF00561"/>
    </source>
</evidence>
<dbReference type="Pfam" id="PF00561">
    <property type="entry name" value="Abhydrolase_1"/>
    <property type="match status" value="1"/>
</dbReference>
<dbReference type="GO" id="GO:0004177">
    <property type="term" value="F:aminopeptidase activity"/>
    <property type="evidence" value="ECO:0007669"/>
    <property type="project" value="UniProtKB-EC"/>
</dbReference>
<proteinExistence type="inferred from homology"/>
<gene>
    <name evidence="4" type="ORF">SAMN06265361_11152</name>
</gene>
<organism evidence="4 5">
    <name type="scientific">Laceyella tengchongensis</name>
    <dbReference type="NCBI Taxonomy" id="574699"/>
    <lineage>
        <taxon>Bacteria</taxon>
        <taxon>Bacillati</taxon>
        <taxon>Bacillota</taxon>
        <taxon>Bacilli</taxon>
        <taxon>Bacillales</taxon>
        <taxon>Thermoactinomycetaceae</taxon>
        <taxon>Laceyella</taxon>
    </lineage>
</organism>
<keyword evidence="2" id="KW-0378">Hydrolase</keyword>
<dbReference type="GO" id="GO:0006508">
    <property type="term" value="P:proteolysis"/>
    <property type="evidence" value="ECO:0007669"/>
    <property type="project" value="InterPro"/>
</dbReference>
<dbReference type="InterPro" id="IPR029058">
    <property type="entry name" value="AB_hydrolase_fold"/>
</dbReference>
<comment type="caution">
    <text evidence="4">The sequence shown here is derived from an EMBL/GenBank/DDBJ whole genome shotgun (WGS) entry which is preliminary data.</text>
</comment>
<dbReference type="PANTHER" id="PTHR43798">
    <property type="entry name" value="MONOACYLGLYCEROL LIPASE"/>
    <property type="match status" value="1"/>
</dbReference>
<name>A0AA46AH57_9BACL</name>
<dbReference type="RefSeq" id="WP_102991433.1">
    <property type="nucleotide sequence ID" value="NZ_FXTU01000011.1"/>
</dbReference>
<keyword evidence="5" id="KW-1185">Reference proteome</keyword>
<comment type="similarity">
    <text evidence="1">Belongs to the peptidase S33 family.</text>
</comment>
<dbReference type="GO" id="GO:0016020">
    <property type="term" value="C:membrane"/>
    <property type="evidence" value="ECO:0007669"/>
    <property type="project" value="TreeGrafter"/>
</dbReference>
<dbReference type="InterPro" id="IPR050266">
    <property type="entry name" value="AB_hydrolase_sf"/>
</dbReference>
<evidence type="ECO:0000256" key="2">
    <source>
        <dbReference type="ARBA" id="ARBA00022801"/>
    </source>
</evidence>
<evidence type="ECO:0000313" key="5">
    <source>
        <dbReference type="Proteomes" id="UP001157946"/>
    </source>
</evidence>
<protein>
    <submittedName>
        <fullName evidence="4">Pimeloyl-ACP methyl ester carboxylesterase</fullName>
    </submittedName>
</protein>
<evidence type="ECO:0000256" key="1">
    <source>
        <dbReference type="ARBA" id="ARBA00010088"/>
    </source>
</evidence>
<dbReference type="PRINTS" id="PR00793">
    <property type="entry name" value="PROAMNOPTASE"/>
</dbReference>